<dbReference type="SUPFAM" id="SSF50249">
    <property type="entry name" value="Nucleic acid-binding proteins"/>
    <property type="match status" value="1"/>
</dbReference>
<name>A0A417Y181_9ACTN</name>
<dbReference type="Pfam" id="PF12172">
    <property type="entry name" value="zf-ChsH2"/>
    <property type="match status" value="1"/>
</dbReference>
<evidence type="ECO:0008006" key="5">
    <source>
        <dbReference type="Google" id="ProtNLM"/>
    </source>
</evidence>
<dbReference type="InterPro" id="IPR022002">
    <property type="entry name" value="ChsH2_Znr"/>
</dbReference>
<dbReference type="Proteomes" id="UP000283644">
    <property type="component" value="Unassembled WGS sequence"/>
</dbReference>
<reference evidence="3 4" key="1">
    <citation type="submission" date="2018-09" db="EMBL/GenBank/DDBJ databases">
        <title>Genome sequencing of Nocardioides immobilis CCTCC AB 2017083 for comparison to Nocardioides silvaticus.</title>
        <authorList>
            <person name="Li C."/>
            <person name="Wang G."/>
        </authorList>
    </citation>
    <scope>NUCLEOTIDE SEQUENCE [LARGE SCALE GENOMIC DNA]</scope>
    <source>
        <strain evidence="3 4">CCTCC AB 2017083</strain>
    </source>
</reference>
<feature type="domain" description="ChsH2 C-terminal OB-fold" evidence="1">
    <location>
        <begin position="56"/>
        <end position="120"/>
    </location>
</feature>
<organism evidence="3 4">
    <name type="scientific">Nocardioides immobilis</name>
    <dbReference type="NCBI Taxonomy" id="2049295"/>
    <lineage>
        <taxon>Bacteria</taxon>
        <taxon>Bacillati</taxon>
        <taxon>Actinomycetota</taxon>
        <taxon>Actinomycetes</taxon>
        <taxon>Propionibacteriales</taxon>
        <taxon>Nocardioidaceae</taxon>
        <taxon>Nocardioides</taxon>
    </lineage>
</organism>
<comment type="caution">
    <text evidence="3">The sequence shown here is derived from an EMBL/GenBank/DDBJ whole genome shotgun (WGS) entry which is preliminary data.</text>
</comment>
<dbReference type="InterPro" id="IPR002878">
    <property type="entry name" value="ChsH2_C"/>
</dbReference>
<accession>A0A417Y181</accession>
<proteinExistence type="predicted"/>
<gene>
    <name evidence="3" type="ORF">D0Z08_14905</name>
</gene>
<keyword evidence="4" id="KW-1185">Reference proteome</keyword>
<evidence type="ECO:0000313" key="3">
    <source>
        <dbReference type="EMBL" id="RHW26355.1"/>
    </source>
</evidence>
<evidence type="ECO:0000259" key="2">
    <source>
        <dbReference type="Pfam" id="PF12172"/>
    </source>
</evidence>
<dbReference type="AlphaFoldDB" id="A0A417Y181"/>
<dbReference type="EMBL" id="QXGH01000018">
    <property type="protein sequence ID" value="RHW26355.1"/>
    <property type="molecule type" value="Genomic_DNA"/>
</dbReference>
<dbReference type="PANTHER" id="PTHR34075:SF5">
    <property type="entry name" value="BLR3430 PROTEIN"/>
    <property type="match status" value="1"/>
</dbReference>
<dbReference type="Pfam" id="PF01796">
    <property type="entry name" value="OB_ChsH2_C"/>
    <property type="match status" value="1"/>
</dbReference>
<dbReference type="Gene3D" id="6.10.30.10">
    <property type="match status" value="1"/>
</dbReference>
<dbReference type="OrthoDB" id="4275032at2"/>
<dbReference type="InterPro" id="IPR052513">
    <property type="entry name" value="Thioester_dehydratase-like"/>
</dbReference>
<sequence>MERFPIVEVTAEPELEPYWSAAREGRLVLARCSVCGATPWMPRPFCSTHPRAVVEWIETGGRATIYSWTTVMKGEGVFKDSSPYVLAVVELEDGPRILTNVVTGDDEHLCIGQPVSAVFDHRAAGGSILRFITDDARTGTPLAGAQHGN</sequence>
<dbReference type="InterPro" id="IPR012340">
    <property type="entry name" value="NA-bd_OB-fold"/>
</dbReference>
<feature type="domain" description="ChsH2 rubredoxin-like zinc ribbon" evidence="2">
    <location>
        <begin position="19"/>
        <end position="47"/>
    </location>
</feature>
<dbReference type="PANTHER" id="PTHR34075">
    <property type="entry name" value="BLR3430 PROTEIN"/>
    <property type="match status" value="1"/>
</dbReference>
<protein>
    <recommendedName>
        <fullName evidence="5">Zn-ribbon domain-containing OB-fold protein</fullName>
    </recommendedName>
</protein>
<evidence type="ECO:0000313" key="4">
    <source>
        <dbReference type="Proteomes" id="UP000283644"/>
    </source>
</evidence>
<evidence type="ECO:0000259" key="1">
    <source>
        <dbReference type="Pfam" id="PF01796"/>
    </source>
</evidence>